<reference evidence="1 2" key="1">
    <citation type="submission" date="2009-01" db="EMBL/GenBank/DDBJ databases">
        <authorList>
            <person name="Fulton L."/>
            <person name="Clifton S."/>
            <person name="Chinwalla A.T."/>
            <person name="Mitreva M."/>
            <person name="Sodergren E."/>
            <person name="Weinstock G."/>
            <person name="Clifton S."/>
            <person name="Dooling D.J."/>
            <person name="Fulton B."/>
            <person name="Minx P."/>
            <person name="Pepin K.H."/>
            <person name="Johnson M."/>
            <person name="Bhonagiri V."/>
            <person name="Nash W.E."/>
            <person name="Mardis E.R."/>
            <person name="Wilson R.K."/>
        </authorList>
    </citation>
    <scope>NUCLEOTIDE SEQUENCE [LARGE SCALE GENOMIC DNA]</scope>
    <source>
        <strain evidence="1 2">ATCC 33806</strain>
    </source>
</reference>
<dbReference type="AlphaFoldDB" id="C0E293"/>
<gene>
    <name evidence="1" type="ORF">CORMATOL_01098</name>
</gene>
<sequence length="87" mass="10631">MVSLLHQEKYLVWLDLLMMFHPFLRCSFKRQKVTDIRFLMLSEAITQLTFLQQKSIGIQHKYMSAIMFYLKKRPLQRLLFTLMNYII</sequence>
<dbReference type="HOGENOM" id="CLU_2478063_0_0_11"/>
<evidence type="ECO:0000313" key="1">
    <source>
        <dbReference type="EMBL" id="EEG27435.1"/>
    </source>
</evidence>
<name>C0E293_9CORY</name>
<dbReference type="Proteomes" id="UP000006247">
    <property type="component" value="Unassembled WGS sequence"/>
</dbReference>
<protein>
    <submittedName>
        <fullName evidence="1">Uncharacterized protein</fullName>
    </submittedName>
</protein>
<accession>C0E293</accession>
<dbReference type="EMBL" id="ACEB01000017">
    <property type="protein sequence ID" value="EEG27435.1"/>
    <property type="molecule type" value="Genomic_DNA"/>
</dbReference>
<comment type="caution">
    <text evidence="1">The sequence shown here is derived from an EMBL/GenBank/DDBJ whole genome shotgun (WGS) entry which is preliminary data.</text>
</comment>
<evidence type="ECO:0000313" key="2">
    <source>
        <dbReference type="Proteomes" id="UP000006247"/>
    </source>
</evidence>
<proteinExistence type="predicted"/>
<organism evidence="1 2">
    <name type="scientific">Corynebacterium matruchotii ATCC 33806</name>
    <dbReference type="NCBI Taxonomy" id="566549"/>
    <lineage>
        <taxon>Bacteria</taxon>
        <taxon>Bacillati</taxon>
        <taxon>Actinomycetota</taxon>
        <taxon>Actinomycetes</taxon>
        <taxon>Mycobacteriales</taxon>
        <taxon>Corynebacteriaceae</taxon>
        <taxon>Corynebacterium</taxon>
    </lineage>
</organism>